<keyword evidence="1" id="KW-0732">Signal</keyword>
<sequence length="223" mass="24117">MTMHLAHLLVLGLPVTVLGTLFFQTAEQAATRQPSPPPISDFCWGDLTLFGKNIKSSGSVKGAIVLNRDQTGAWDWKQHEVDFGDMMNYHVAGIQPEEVVPLMKARNPLILLTAGVVGVLNLSDLARKAIVDEGYELLDVAKDNAKAKATGADVFHAHCKAGSVGIDNLSQRGLQGLHAAVQKVQLGRPVVVRAYTGDALIIANEMHEQFPQMEFSGLIHTNC</sequence>
<name>A0A7S1W1T1_ALECA</name>
<dbReference type="EMBL" id="HBGE01046941">
    <property type="protein sequence ID" value="CAD9143890.1"/>
    <property type="molecule type" value="Transcribed_RNA"/>
</dbReference>
<protein>
    <submittedName>
        <fullName evidence="2">Uncharacterized protein</fullName>
    </submittedName>
</protein>
<gene>
    <name evidence="2" type="ORF">ACAT0790_LOCUS28340</name>
</gene>
<dbReference type="InterPro" id="IPR036748">
    <property type="entry name" value="MTH938-like_sf"/>
</dbReference>
<dbReference type="Gene3D" id="3.40.1230.10">
    <property type="entry name" value="MTH938-like"/>
    <property type="match status" value="1"/>
</dbReference>
<organism evidence="2">
    <name type="scientific">Alexandrium catenella</name>
    <name type="common">Red tide dinoflagellate</name>
    <name type="synonym">Gonyaulax catenella</name>
    <dbReference type="NCBI Taxonomy" id="2925"/>
    <lineage>
        <taxon>Eukaryota</taxon>
        <taxon>Sar</taxon>
        <taxon>Alveolata</taxon>
        <taxon>Dinophyceae</taxon>
        <taxon>Gonyaulacales</taxon>
        <taxon>Pyrocystaceae</taxon>
        <taxon>Alexandrium</taxon>
    </lineage>
</organism>
<feature type="signal peptide" evidence="1">
    <location>
        <begin position="1"/>
        <end position="19"/>
    </location>
</feature>
<evidence type="ECO:0000313" key="2">
    <source>
        <dbReference type="EMBL" id="CAD9143890.1"/>
    </source>
</evidence>
<reference evidence="2" key="1">
    <citation type="submission" date="2021-01" db="EMBL/GenBank/DDBJ databases">
        <authorList>
            <person name="Corre E."/>
            <person name="Pelletier E."/>
            <person name="Niang G."/>
            <person name="Scheremetjew M."/>
            <person name="Finn R."/>
            <person name="Kale V."/>
            <person name="Holt S."/>
            <person name="Cochrane G."/>
            <person name="Meng A."/>
            <person name="Brown T."/>
            <person name="Cohen L."/>
        </authorList>
    </citation>
    <scope>NUCLEOTIDE SEQUENCE</scope>
    <source>
        <strain evidence="2">OF101</strain>
    </source>
</reference>
<dbReference type="AlphaFoldDB" id="A0A7S1W1T1"/>
<feature type="chain" id="PRO_5030941745" evidence="1">
    <location>
        <begin position="20"/>
        <end position="223"/>
    </location>
</feature>
<accession>A0A7S1W1T1</accession>
<evidence type="ECO:0000256" key="1">
    <source>
        <dbReference type="SAM" id="SignalP"/>
    </source>
</evidence>
<proteinExistence type="predicted"/>